<dbReference type="RefSeq" id="WP_088020426.1">
    <property type="nucleotide sequence ID" value="NZ_CP020881.1"/>
</dbReference>
<dbReference type="PANTHER" id="PTHR37305:SF1">
    <property type="entry name" value="MEMBRANE PROTEIN"/>
    <property type="match status" value="1"/>
</dbReference>
<dbReference type="Pfam" id="PF12679">
    <property type="entry name" value="ABC2_membrane_2"/>
    <property type="match status" value="1"/>
</dbReference>
<feature type="transmembrane region" description="Helical" evidence="1">
    <location>
        <begin position="285"/>
        <end position="309"/>
    </location>
</feature>
<keyword evidence="1" id="KW-0472">Membrane</keyword>
<name>A0ABN4ZM84_9BACI</name>
<evidence type="ECO:0000313" key="3">
    <source>
        <dbReference type="Proteomes" id="UP000195573"/>
    </source>
</evidence>
<organism evidence="2 3">
    <name type="scientific">Sutcliffiella horikoshii</name>
    <dbReference type="NCBI Taxonomy" id="79883"/>
    <lineage>
        <taxon>Bacteria</taxon>
        <taxon>Bacillati</taxon>
        <taxon>Bacillota</taxon>
        <taxon>Bacilli</taxon>
        <taxon>Bacillales</taxon>
        <taxon>Bacillaceae</taxon>
        <taxon>Sutcliffiella</taxon>
    </lineage>
</organism>
<reference evidence="2 3" key="1">
    <citation type="submission" date="2017-04" db="EMBL/GenBank/DDBJ databases">
        <title>Complete Genome Sequence of the Bacillus horikoshii 20a strain from Cuatro Cienegas, Coahuila, Mexico.</title>
        <authorList>
            <person name="Zarza E."/>
            <person name="Alcaraz L.D."/>
            <person name="Aguilar-Salinas B."/>
            <person name="Islas A."/>
            <person name="Olmedo-Alvarez G."/>
        </authorList>
    </citation>
    <scope>NUCLEOTIDE SEQUENCE [LARGE SCALE GENOMIC DNA]</scope>
    <source>
        <strain evidence="2 3">20a</strain>
        <plasmid evidence="2 3">unnamed1</plasmid>
    </source>
</reference>
<keyword evidence="2" id="KW-0614">Plasmid</keyword>
<dbReference type="Proteomes" id="UP000195573">
    <property type="component" value="Plasmid unnamed1"/>
</dbReference>
<protein>
    <recommendedName>
        <fullName evidence="4">ABC transporter permease</fullName>
    </recommendedName>
</protein>
<accession>A0ABN4ZM84</accession>
<feature type="transmembrane region" description="Helical" evidence="1">
    <location>
        <begin position="236"/>
        <end position="256"/>
    </location>
</feature>
<proteinExistence type="predicted"/>
<gene>
    <name evidence="2" type="ORF">B4U37_21625</name>
</gene>
<evidence type="ECO:0000313" key="2">
    <source>
        <dbReference type="EMBL" id="ART78714.1"/>
    </source>
</evidence>
<dbReference type="EMBL" id="CP020881">
    <property type="protein sequence ID" value="ART78714.1"/>
    <property type="molecule type" value="Genomic_DNA"/>
</dbReference>
<dbReference type="PANTHER" id="PTHR37305">
    <property type="entry name" value="INTEGRAL MEMBRANE PROTEIN-RELATED"/>
    <property type="match status" value="1"/>
</dbReference>
<feature type="transmembrane region" description="Helical" evidence="1">
    <location>
        <begin position="21"/>
        <end position="42"/>
    </location>
</feature>
<evidence type="ECO:0008006" key="4">
    <source>
        <dbReference type="Google" id="ProtNLM"/>
    </source>
</evidence>
<evidence type="ECO:0000256" key="1">
    <source>
        <dbReference type="SAM" id="Phobius"/>
    </source>
</evidence>
<feature type="transmembrane region" description="Helical" evidence="1">
    <location>
        <begin position="105"/>
        <end position="124"/>
    </location>
</feature>
<keyword evidence="1" id="KW-0812">Transmembrane</keyword>
<keyword evidence="3" id="KW-1185">Reference proteome</keyword>
<dbReference type="GeneID" id="96741003"/>
<feature type="transmembrane region" description="Helical" evidence="1">
    <location>
        <begin position="155"/>
        <end position="181"/>
    </location>
</feature>
<feature type="transmembrane region" description="Helical" evidence="1">
    <location>
        <begin position="207"/>
        <end position="229"/>
    </location>
</feature>
<keyword evidence="1" id="KW-1133">Transmembrane helix</keyword>
<sequence length="314" mass="36204">MNVTVKLIKNELKKIHKSPRNLIFYLMILAIVIGIGLMSKYIDSATSEENWKDQLENEIKETQEFIDDNPEMPIGVKEDQVKHINNLEYYLSSNTNPYEKNNWTFVMQALKFSSVISLFTIILASEIVSNEFAKGTIKTLLTKPFKRWKILLSKYCSMIIFMFSLYLCLIITSIIVGAFLFGIGDFNSSVIIATNTGYEQQLLIPNILKYFCLKSLDIIVICTITFMISTLFRSNTIALVLTLLLLFGSGFLTTWINNFSWGKYTLFPNMNLTQFMTYNFDNDNISMYFSLIAVILYSSLFLGITFYTFNKKDI</sequence>
<geneLocation type="plasmid" evidence="2 3">
    <name>unnamed1</name>
</geneLocation>